<dbReference type="STRING" id="216946.STURO_v1c10380"/>
<feature type="transmembrane region" description="Helical" evidence="1">
    <location>
        <begin position="101"/>
        <end position="123"/>
    </location>
</feature>
<proteinExistence type="predicted"/>
<evidence type="ECO:0008006" key="4">
    <source>
        <dbReference type="Google" id="ProtNLM"/>
    </source>
</evidence>
<dbReference type="Proteomes" id="UP000067243">
    <property type="component" value="Chromosome"/>
</dbReference>
<feature type="transmembrane region" description="Helical" evidence="1">
    <location>
        <begin position="317"/>
        <end position="337"/>
    </location>
</feature>
<accession>A0A0K1P7L5</accession>
<feature type="transmembrane region" description="Helical" evidence="1">
    <location>
        <begin position="173"/>
        <end position="192"/>
    </location>
</feature>
<feature type="transmembrane region" description="Helical" evidence="1">
    <location>
        <begin position="20"/>
        <end position="39"/>
    </location>
</feature>
<organism evidence="2 3">
    <name type="scientific">Spiroplasma turonicum</name>
    <dbReference type="NCBI Taxonomy" id="216946"/>
    <lineage>
        <taxon>Bacteria</taxon>
        <taxon>Bacillati</taxon>
        <taxon>Mycoplasmatota</taxon>
        <taxon>Mollicutes</taxon>
        <taxon>Entomoplasmatales</taxon>
        <taxon>Spiroplasmataceae</taxon>
        <taxon>Spiroplasma</taxon>
    </lineage>
</organism>
<reference evidence="2 3" key="1">
    <citation type="journal article" date="2015" name="Genome Announc.">
        <title>Complete Genome Sequence of Spiroplasma turonicum Strain Tab4cT, a Parasite of a Horse Fly, Haematopota sp. (Diptera: Tabanidae).</title>
        <authorList>
            <person name="Davis R.E."/>
            <person name="Shao J."/>
            <person name="Zhao Y."/>
            <person name="Gasparich G.E."/>
            <person name="Gaynor B.J."/>
            <person name="Donofrio N."/>
        </authorList>
    </citation>
    <scope>NUCLEOTIDE SEQUENCE [LARGE SCALE GENOMIC DNA]</scope>
    <source>
        <strain evidence="2 3">Tab4c</strain>
    </source>
</reference>
<evidence type="ECO:0000313" key="2">
    <source>
        <dbReference type="EMBL" id="AKU80288.1"/>
    </source>
</evidence>
<evidence type="ECO:0000256" key="1">
    <source>
        <dbReference type="SAM" id="Phobius"/>
    </source>
</evidence>
<feature type="transmembrane region" description="Helical" evidence="1">
    <location>
        <begin position="230"/>
        <end position="254"/>
    </location>
</feature>
<gene>
    <name evidence="2" type="ORF">STURON_001042</name>
</gene>
<dbReference type="PATRIC" id="fig|216946.3.peg.1078"/>
<dbReference type="KEGG" id="stur:STURON_001042"/>
<dbReference type="EMBL" id="CP012328">
    <property type="protein sequence ID" value="AKU80288.1"/>
    <property type="molecule type" value="Genomic_DNA"/>
</dbReference>
<dbReference type="OrthoDB" id="388461at2"/>
<dbReference type="RefSeq" id="WP_075048846.1">
    <property type="nucleotide sequence ID" value="NZ_CP012328.1"/>
</dbReference>
<sequence length="430" mass="49953">MINTFDTSNKVKRSSILKMAFVFTLLVIPQVLFIIILYLNNSFDIYKNNYETLQNYFINLSLPTYNLIMISAWFGTSIYIISIIFILFLDKLLNKTKLNKMKHTVIVGLGSLIIMSFLITSVSEYNYSKFFQMYSYVSNSNIDNANPVLENVIEKLKNNYNEKTIYGWATDTMTWWLCLVKVTITIIYFSFFSNSLEKKKLNTSHIKKVFGQEKFSTILSSLSLNSKKNISLWIILSALAVFIPHFIYVITISIHNNSLNSMLNWTFSGLELINKSDLSQNYSQFAIKNLPIITSGFMIATICVLGVIYFKKEEINYKFLITQFIILFIEVIFLISVNTYSMHKLNEIYNYWNENNLSHFINTNEYLYKKLGSSFINSDGTIKDFFLYGIKYVSHAIITFSLFITSYVIIGTKLIKNYKISFVSTKIDNI</sequence>
<keyword evidence="1" id="KW-0812">Transmembrane</keyword>
<feature type="transmembrane region" description="Helical" evidence="1">
    <location>
        <begin position="392"/>
        <end position="410"/>
    </location>
</feature>
<evidence type="ECO:0000313" key="3">
    <source>
        <dbReference type="Proteomes" id="UP000067243"/>
    </source>
</evidence>
<dbReference type="AlphaFoldDB" id="A0A0K1P7L5"/>
<name>A0A0K1P7L5_9MOLU</name>
<keyword evidence="1" id="KW-1133">Transmembrane helix</keyword>
<protein>
    <recommendedName>
        <fullName evidence="4">Transmembrane protein</fullName>
    </recommendedName>
</protein>
<keyword evidence="3" id="KW-1185">Reference proteome</keyword>
<feature type="transmembrane region" description="Helical" evidence="1">
    <location>
        <begin position="290"/>
        <end position="310"/>
    </location>
</feature>
<keyword evidence="1" id="KW-0472">Membrane</keyword>
<feature type="transmembrane region" description="Helical" evidence="1">
    <location>
        <begin position="67"/>
        <end position="89"/>
    </location>
</feature>